<organism evidence="1 2">
    <name type="scientific">Sphingomonas oleivorans</name>
    <dbReference type="NCBI Taxonomy" id="1735121"/>
    <lineage>
        <taxon>Bacteria</taxon>
        <taxon>Pseudomonadati</taxon>
        <taxon>Pseudomonadota</taxon>
        <taxon>Alphaproteobacteria</taxon>
        <taxon>Sphingomonadales</taxon>
        <taxon>Sphingomonadaceae</taxon>
        <taxon>Sphingomonas</taxon>
    </lineage>
</organism>
<reference evidence="1 2" key="1">
    <citation type="submission" date="2017-09" db="EMBL/GenBank/DDBJ databases">
        <title>Sphingomonas panjinensis sp.nov., isolated from oil-contaminated soil.</title>
        <authorList>
            <person name="Wang L."/>
            <person name="Chen L."/>
        </authorList>
    </citation>
    <scope>NUCLEOTIDE SEQUENCE [LARGE SCALE GENOMIC DNA]</scope>
    <source>
        <strain evidence="1 2">FW-11</strain>
    </source>
</reference>
<protein>
    <submittedName>
        <fullName evidence="1">Uncharacterized protein</fullName>
    </submittedName>
</protein>
<proteinExistence type="predicted"/>
<gene>
    <name evidence="1" type="ORF">CLG96_15735</name>
</gene>
<dbReference type="Proteomes" id="UP000244162">
    <property type="component" value="Unassembled WGS sequence"/>
</dbReference>
<dbReference type="OrthoDB" id="7565281at2"/>
<sequence>MSGDKPDPALHRLLDELADDLMNLSDAELLAELAADGLDIDAEAAAACSAIAGGVARAGQARLAAARTAVSRDRKARVVRPPLRADRRDAVMARFANDDPKLKSRLTMAARKGEGVSEKEMDAILDDLRELGAIDDEGNPI</sequence>
<dbReference type="EMBL" id="NWBU01000016">
    <property type="protein sequence ID" value="PTQ08160.1"/>
    <property type="molecule type" value="Genomic_DNA"/>
</dbReference>
<name>A0A2T5FUG0_9SPHN</name>
<evidence type="ECO:0000313" key="2">
    <source>
        <dbReference type="Proteomes" id="UP000244162"/>
    </source>
</evidence>
<evidence type="ECO:0000313" key="1">
    <source>
        <dbReference type="EMBL" id="PTQ08160.1"/>
    </source>
</evidence>
<keyword evidence="2" id="KW-1185">Reference proteome</keyword>
<accession>A0A2T5FUG0</accession>
<dbReference type="RefSeq" id="WP_107969331.1">
    <property type="nucleotide sequence ID" value="NZ_NWBU01000016.1"/>
</dbReference>
<comment type="caution">
    <text evidence="1">The sequence shown here is derived from an EMBL/GenBank/DDBJ whole genome shotgun (WGS) entry which is preliminary data.</text>
</comment>
<dbReference type="AlphaFoldDB" id="A0A2T5FUG0"/>